<gene>
    <name evidence="3" type="ORF">D1866_12370</name>
    <name evidence="2" type="ORF">GFB69_03810</name>
</gene>
<feature type="domain" description="Metallo-beta-lactamase" evidence="1">
    <location>
        <begin position="12"/>
        <end position="177"/>
    </location>
</feature>
<dbReference type="AlphaFoldDB" id="A0A650CYX6"/>
<organism evidence="3 4">
    <name type="scientific">Acidianus ambivalens</name>
    <name type="common">Desulfurolobus ambivalens</name>
    <dbReference type="NCBI Taxonomy" id="2283"/>
    <lineage>
        <taxon>Archaea</taxon>
        <taxon>Thermoproteota</taxon>
        <taxon>Thermoprotei</taxon>
        <taxon>Sulfolobales</taxon>
        <taxon>Sulfolobaceae</taxon>
        <taxon>Acidianus</taxon>
    </lineage>
</organism>
<dbReference type="RefSeq" id="WP_152940250.1">
    <property type="nucleotide sequence ID" value="NZ_CP045482.1"/>
</dbReference>
<name>A0A650CYX6_ACIAM</name>
<dbReference type="PANTHER" id="PTHR42951:SF14">
    <property type="entry name" value="METALLO-BETA-LACTAMASE SUPERFAMILY PROTEIN"/>
    <property type="match status" value="1"/>
</dbReference>
<dbReference type="Pfam" id="PF00753">
    <property type="entry name" value="Lactamase_B"/>
    <property type="match status" value="1"/>
</dbReference>
<proteinExistence type="predicted"/>
<keyword evidence="3" id="KW-0378">Hydrolase</keyword>
<sequence>MKLSKNVEVIPGSPNTLIYDGRVVIDQGGKNSDLNINAEVQLATHGHMDHIAGLFKPAKIKFLPKEDYWSLNIIGRRAITYGFSAKNSSIFTYDLIKEELKDEFTDSEVEKIKLPGHTPGHVVYKIDNVLYCGDAFFGQKVLESFVFPFYIDFWTAQDSLDKLKELVKSVDFIIISHGPIYKKEKMIEMLNFNIDYNKKLVEEIKDMIRGNPMTAEEVVIKLMIKRGKNEINPTSVFLNEITAKSILSEIAKNIKVESKGVTFEI</sequence>
<keyword evidence="4" id="KW-1185">Reference proteome</keyword>
<dbReference type="InterPro" id="IPR001279">
    <property type="entry name" value="Metallo-B-lactamas"/>
</dbReference>
<dbReference type="SUPFAM" id="SSF56281">
    <property type="entry name" value="Metallo-hydrolase/oxidoreductase"/>
    <property type="match status" value="1"/>
</dbReference>
<dbReference type="InterPro" id="IPR036866">
    <property type="entry name" value="RibonucZ/Hydroxyglut_hydro"/>
</dbReference>
<dbReference type="SMART" id="SM00849">
    <property type="entry name" value="Lactamase_B"/>
    <property type="match status" value="1"/>
</dbReference>
<evidence type="ECO:0000313" key="2">
    <source>
        <dbReference type="EMBL" id="MQL54891.1"/>
    </source>
</evidence>
<evidence type="ECO:0000313" key="4">
    <source>
        <dbReference type="Proteomes" id="UP000426328"/>
    </source>
</evidence>
<protein>
    <submittedName>
        <fullName evidence="3">MBL fold metallo-hydrolase</fullName>
    </submittedName>
</protein>
<reference evidence="2 5" key="1">
    <citation type="submission" date="2019-10" db="EMBL/GenBank/DDBJ databases">
        <title>Comparative genomics of sulfur disproportionating microorganisms.</title>
        <authorList>
            <person name="Ward L.M."/>
            <person name="Bertran E."/>
            <person name="Johnston D."/>
        </authorList>
    </citation>
    <scope>NUCLEOTIDE SEQUENCE [LARGE SCALE GENOMIC DNA]</scope>
    <source>
        <strain evidence="2 5">DSM 3772</strain>
    </source>
</reference>
<dbReference type="GeneID" id="42780541"/>
<evidence type="ECO:0000313" key="5">
    <source>
        <dbReference type="Proteomes" id="UP000474054"/>
    </source>
</evidence>
<dbReference type="PANTHER" id="PTHR42951">
    <property type="entry name" value="METALLO-BETA-LACTAMASE DOMAIN-CONTAINING"/>
    <property type="match status" value="1"/>
</dbReference>
<dbReference type="Proteomes" id="UP000426328">
    <property type="component" value="Chromosome"/>
</dbReference>
<dbReference type="EMBL" id="WHYS01000001">
    <property type="protein sequence ID" value="MQL54891.1"/>
    <property type="molecule type" value="Genomic_DNA"/>
</dbReference>
<dbReference type="InterPro" id="IPR050855">
    <property type="entry name" value="NDM-1-like"/>
</dbReference>
<evidence type="ECO:0000259" key="1">
    <source>
        <dbReference type="SMART" id="SM00849"/>
    </source>
</evidence>
<dbReference type="EMBL" id="CP045482">
    <property type="protein sequence ID" value="QGR22677.1"/>
    <property type="molecule type" value="Genomic_DNA"/>
</dbReference>
<accession>A0A650CYX6</accession>
<dbReference type="GO" id="GO:0016787">
    <property type="term" value="F:hydrolase activity"/>
    <property type="evidence" value="ECO:0007669"/>
    <property type="project" value="UniProtKB-KW"/>
</dbReference>
<reference evidence="3 4" key="2">
    <citation type="submission" date="2019-10" db="EMBL/GenBank/DDBJ databases">
        <title>Genome Sequences from Six Type Strain Members of the Archaeal Family Sulfolobaceae: Acidianus ambivalens, Acidianus infernus, Metallosphaera prunae, Stygiolobus azoricus, Sulfolobus metallicus, and Sulfurisphaera ohwakuensis.</title>
        <authorList>
            <person name="Counts J.A."/>
            <person name="Kelly R.M."/>
        </authorList>
    </citation>
    <scope>NUCLEOTIDE SEQUENCE [LARGE SCALE GENOMIC DNA]</scope>
    <source>
        <strain evidence="3 4">LEI 10</strain>
    </source>
</reference>
<dbReference type="Gene3D" id="3.60.15.10">
    <property type="entry name" value="Ribonuclease Z/Hydroxyacylglutathione hydrolase-like"/>
    <property type="match status" value="1"/>
</dbReference>
<evidence type="ECO:0000313" key="3">
    <source>
        <dbReference type="EMBL" id="QGR22677.1"/>
    </source>
</evidence>
<dbReference type="KEGG" id="aamb:D1866_12370"/>
<dbReference type="Proteomes" id="UP000474054">
    <property type="component" value="Unassembled WGS sequence"/>
</dbReference>